<gene>
    <name evidence="1" type="primary">vif</name>
</gene>
<organismHost>
    <name type="scientific">Homo sapiens</name>
    <name type="common">Human</name>
    <dbReference type="NCBI Taxonomy" id="9606"/>
</organismHost>
<evidence type="ECO:0000313" key="1">
    <source>
        <dbReference type="EMBL" id="AAA83813.1"/>
    </source>
</evidence>
<accession>Q73442</accession>
<protein>
    <submittedName>
        <fullName evidence="1">Virus infectivity factor</fullName>
    </submittedName>
</protein>
<reference evidence="1" key="1">
    <citation type="journal article" date="1995" name="J. Virol.">
        <title>Conservation of an intact human immunodeficiency virus type 1 vif gene in vitro and in vivo.</title>
        <authorList>
            <person name="Sova P."/>
            <person name="van Ranst M."/>
            <person name="Gupta P."/>
            <person name="Balachandran R."/>
            <person name="Chao W."/>
            <person name="Itescu S."/>
            <person name="McKinley G."/>
            <person name="Volsky D.J."/>
        </authorList>
    </citation>
    <scope>NUCLEOTIDE SEQUENCE</scope>
</reference>
<proteinExistence type="predicted"/>
<name>Q73442_HV1</name>
<organism evidence="1">
    <name type="scientific">Human immunodeficiency virus type 1</name>
    <name type="common">HIV-1</name>
    <dbReference type="NCBI Taxonomy" id="11676"/>
    <lineage>
        <taxon>Viruses</taxon>
        <taxon>Riboviria</taxon>
        <taxon>Pararnavirae</taxon>
        <taxon>Artverviricota</taxon>
        <taxon>Revtraviricetes</taxon>
        <taxon>Ortervirales</taxon>
        <taxon>Retroviridae</taxon>
        <taxon>Orthoretrovirinae</taxon>
        <taxon>Lentivirus</taxon>
        <taxon>Lentivirus humimdef1</taxon>
    </lineage>
</organism>
<sequence>MENRWQAMIVASRQDED</sequence>
<dbReference type="EMBL" id="U42264">
    <property type="protein sequence ID" value="AAA83813.1"/>
    <property type="molecule type" value="Genomic_DNA"/>
</dbReference>